<evidence type="ECO:0000256" key="2">
    <source>
        <dbReference type="SAM" id="MobiDB-lite"/>
    </source>
</evidence>
<dbReference type="InterPro" id="IPR050445">
    <property type="entry name" value="Bact_polysacc_biosynth/exp"/>
</dbReference>
<dbReference type="Gene3D" id="3.40.50.300">
    <property type="entry name" value="P-loop containing nucleotide triphosphate hydrolases"/>
    <property type="match status" value="1"/>
</dbReference>
<organism evidence="4 5">
    <name type="scientific">Aurantimonas endophytica</name>
    <dbReference type="NCBI Taxonomy" id="1522175"/>
    <lineage>
        <taxon>Bacteria</taxon>
        <taxon>Pseudomonadati</taxon>
        <taxon>Pseudomonadota</taxon>
        <taxon>Alphaproteobacteria</taxon>
        <taxon>Hyphomicrobiales</taxon>
        <taxon>Aurantimonadaceae</taxon>
        <taxon>Aurantimonas</taxon>
    </lineage>
</organism>
<dbReference type="GO" id="GO:0005886">
    <property type="term" value="C:plasma membrane"/>
    <property type="evidence" value="ECO:0007669"/>
    <property type="project" value="TreeGrafter"/>
</dbReference>
<protein>
    <submittedName>
        <fullName evidence="4">Succinoglycan biosynthesis transport protein ExoP</fullName>
    </submittedName>
</protein>
<keyword evidence="1" id="KW-0175">Coiled coil</keyword>
<keyword evidence="5" id="KW-1185">Reference proteome</keyword>
<keyword evidence="3" id="KW-0812">Transmembrane</keyword>
<keyword evidence="3" id="KW-1133">Transmembrane helix</keyword>
<keyword evidence="3" id="KW-0472">Membrane</keyword>
<comment type="caution">
    <text evidence="4">The sequence shown here is derived from an EMBL/GenBank/DDBJ whole genome shotgun (WGS) entry which is preliminary data.</text>
</comment>
<feature type="transmembrane region" description="Helical" evidence="3">
    <location>
        <begin position="96"/>
        <end position="117"/>
    </location>
</feature>
<dbReference type="EMBL" id="JACIEM010000005">
    <property type="protein sequence ID" value="MBB4004802.1"/>
    <property type="molecule type" value="Genomic_DNA"/>
</dbReference>
<sequence length="790" mass="85858">MIEHISASRSHHIADAQLKRGCRRARYKFNLLSLTRHQVVTSCRLLSVLDVGYARNGGPSVEISPISPRRPANVEPDVYEPAADLRRIGGVVRRQFKLAAMGAGLAALLALLFLYFVQPLYLSSVKILLDVNQNQLLASSQSSPTPQSATTAEDFVATQMAVIGSEVVAGRVARSLGLTYNPETERLSSQPASEKDTRLTTAPPAETTDPVDPAVVHALNRALSVFRVEKSMVIEIDVTDPDPALAEAMASAYGQAYLDDQLGARYESARNAATWLENRIVRLRNQSLEANAEVETFRKQNNLVATDGRLLSDQQLQQLNDRLSEARSNLTRATARETVFSNAVDTRNIDSILSQITSMSGITPDAPILSLRNDYLGANERYREVSARWGAENDQARAIRAEVDRLANQILGEAARLRDGLAGDVRVARSEVDAITNSVASTTSQFQADNSTLVQLRNLEQRATSYNALYLDYLTRYQEAVQQQTLSMTTGRQISNAQKANLPVFPRNKIVLALAVFLGAAFGAGAGVARELMDNSFRSGAAVERLGVPFLGYVARGSLGLDPSAKGRKIPAHGTVGMDGALEPVLAKTMIAVRMRRRDSCKVVGIVSLEPSAARSAITLLLARHEAARGRRVLLIDGDSAGHALTDLARAAFPPEAAFDAQQDQPTRRTAPLAEHLDFQATQDEPGGSLLTDLLSLDRLAAVRDRYDTVLVDLPPAEPISEASALAASFDAFVGVLEWGGTRTDHLRALLEANSNLRNRLAGAVVVVANPRRLKLYDREGARRLRDRAL</sequence>
<dbReference type="SUPFAM" id="SSF52540">
    <property type="entry name" value="P-loop containing nucleoside triphosphate hydrolases"/>
    <property type="match status" value="1"/>
</dbReference>
<dbReference type="Proteomes" id="UP000588647">
    <property type="component" value="Unassembled WGS sequence"/>
</dbReference>
<dbReference type="RefSeq" id="WP_183210372.1">
    <property type="nucleotide sequence ID" value="NZ_JAAAMM010000005.1"/>
</dbReference>
<dbReference type="AlphaFoldDB" id="A0A7W6MR91"/>
<feature type="coiled-coil region" evidence="1">
    <location>
        <begin position="266"/>
        <end position="336"/>
    </location>
</feature>
<dbReference type="PANTHER" id="PTHR32309:SF13">
    <property type="entry name" value="FERRIC ENTEROBACTIN TRANSPORT PROTEIN FEPE"/>
    <property type="match status" value="1"/>
</dbReference>
<name>A0A7W6MR91_9HYPH</name>
<dbReference type="InterPro" id="IPR027417">
    <property type="entry name" value="P-loop_NTPase"/>
</dbReference>
<dbReference type="PANTHER" id="PTHR32309">
    <property type="entry name" value="TYROSINE-PROTEIN KINASE"/>
    <property type="match status" value="1"/>
</dbReference>
<feature type="region of interest" description="Disordered" evidence="2">
    <location>
        <begin position="183"/>
        <end position="211"/>
    </location>
</feature>
<evidence type="ECO:0000256" key="3">
    <source>
        <dbReference type="SAM" id="Phobius"/>
    </source>
</evidence>
<dbReference type="GO" id="GO:0004713">
    <property type="term" value="F:protein tyrosine kinase activity"/>
    <property type="evidence" value="ECO:0007669"/>
    <property type="project" value="TreeGrafter"/>
</dbReference>
<accession>A0A7W6MR91</accession>
<evidence type="ECO:0000313" key="4">
    <source>
        <dbReference type="EMBL" id="MBB4004802.1"/>
    </source>
</evidence>
<evidence type="ECO:0000256" key="1">
    <source>
        <dbReference type="SAM" id="Coils"/>
    </source>
</evidence>
<proteinExistence type="predicted"/>
<evidence type="ECO:0000313" key="5">
    <source>
        <dbReference type="Proteomes" id="UP000588647"/>
    </source>
</evidence>
<reference evidence="4 5" key="1">
    <citation type="submission" date="2020-08" db="EMBL/GenBank/DDBJ databases">
        <title>Genomic Encyclopedia of Type Strains, Phase IV (KMG-IV): sequencing the most valuable type-strain genomes for metagenomic binning, comparative biology and taxonomic classification.</title>
        <authorList>
            <person name="Goeker M."/>
        </authorList>
    </citation>
    <scope>NUCLEOTIDE SEQUENCE [LARGE SCALE GENOMIC DNA]</scope>
    <source>
        <strain evidence="4 5">DSM 103570</strain>
    </source>
</reference>
<gene>
    <name evidence="4" type="ORF">GGR03_003897</name>
</gene>